<organism evidence="2 3">
    <name type="scientific">Moryella indoligenes</name>
    <dbReference type="NCBI Taxonomy" id="371674"/>
    <lineage>
        <taxon>Bacteria</taxon>
        <taxon>Bacillati</taxon>
        <taxon>Bacillota</taxon>
        <taxon>Clostridia</taxon>
        <taxon>Lachnospirales</taxon>
        <taxon>Lachnospiraceae</taxon>
        <taxon>Moryella</taxon>
    </lineage>
</organism>
<evidence type="ECO:0000313" key="3">
    <source>
        <dbReference type="Proteomes" id="UP001241537"/>
    </source>
</evidence>
<evidence type="ECO:0000313" key="2">
    <source>
        <dbReference type="EMBL" id="MDQ0153276.1"/>
    </source>
</evidence>
<dbReference type="AlphaFoldDB" id="A0AAE3VBK1"/>
<proteinExistence type="predicted"/>
<dbReference type="EMBL" id="JAUSTO010000015">
    <property type="protein sequence ID" value="MDQ0153276.1"/>
    <property type="molecule type" value="Genomic_DNA"/>
</dbReference>
<protein>
    <submittedName>
        <fullName evidence="2">Uncharacterized protein</fullName>
    </submittedName>
</protein>
<gene>
    <name evidence="2" type="ORF">J2S20_001986</name>
</gene>
<sequence>MLILELTEPREIAFMTYDDRRSTHTVRMIRIWGSQELSAYYDREVVMSFDPSDTYWPSDTSVPLGQPSGEGHLLGEVK</sequence>
<reference evidence="2" key="1">
    <citation type="submission" date="2023-07" db="EMBL/GenBank/DDBJ databases">
        <title>Genomic Encyclopedia of Type Strains, Phase IV (KMG-IV): sequencing the most valuable type-strain genomes for metagenomic binning, comparative biology and taxonomic classification.</title>
        <authorList>
            <person name="Goeker M."/>
        </authorList>
    </citation>
    <scope>NUCLEOTIDE SEQUENCE</scope>
    <source>
        <strain evidence="2">DSM 19659</strain>
    </source>
</reference>
<name>A0AAE3VBK1_9FIRM</name>
<dbReference type="Proteomes" id="UP001241537">
    <property type="component" value="Unassembled WGS sequence"/>
</dbReference>
<accession>A0AAE3VBK1</accession>
<comment type="caution">
    <text evidence="2">The sequence shown here is derived from an EMBL/GenBank/DDBJ whole genome shotgun (WGS) entry which is preliminary data.</text>
</comment>
<feature type="region of interest" description="Disordered" evidence="1">
    <location>
        <begin position="59"/>
        <end position="78"/>
    </location>
</feature>
<dbReference type="RefSeq" id="WP_307255246.1">
    <property type="nucleotide sequence ID" value="NZ_JAUSTO010000015.1"/>
</dbReference>
<evidence type="ECO:0000256" key="1">
    <source>
        <dbReference type="SAM" id="MobiDB-lite"/>
    </source>
</evidence>
<keyword evidence="3" id="KW-1185">Reference proteome</keyword>